<dbReference type="Gene3D" id="1.10.10.10">
    <property type="entry name" value="Winged helix-like DNA-binding domain superfamily/Winged helix DNA-binding domain"/>
    <property type="match status" value="1"/>
</dbReference>
<gene>
    <name evidence="2" type="ORF">IDF66_16055</name>
</gene>
<dbReference type="InterPro" id="IPR007630">
    <property type="entry name" value="RNA_pol_sigma70_r4"/>
</dbReference>
<evidence type="ECO:0000313" key="3">
    <source>
        <dbReference type="Proteomes" id="UP000602395"/>
    </source>
</evidence>
<sequence>MSPSPSEVLASAEAAVPDDRRLADRLRDETLSDRPWFELLPWLSEYRHGPGILADDEIVVNAWIQNTPADTLTDVNLERFCHRLAERYVSDRSSRPLIDDFPEVQAGPEPLPLPRSAREELGARDVDTISELMTRSVDELARLPGIGPVTLVNLIARLVARSGVVRDGKRPAQQQQSASTGRAELRDLVSSLTERDRLVLYDRILASHPRTQSELAGMLGSSRERVTQIDRNLRNRLSALLTEIPGLHALEGAMVDLADPVIDVESLVDELPESGATADALGVPIWRLVAAAAPALMAVDDWIIRGTLKESTTATHACVDAEATPEKTAPIRAVADGLGLSVDATRRWLHRSGYSFLGDHAISSTSSTGDLVAAVLSIAHKPQTFDEIVAGLGEFVRAPSSVRNALVTDERVVKTDRNSYGLRRWGMEQYVPVHVQIERLLTKARGEPIPLAMVIDEITGNYDVTAASVRAYASAGDFVTRDDMVMRRKRPYSPRKSPARTRGLYRDGDTVHWSTRVTSAHVKGSAFNLPSALAGIVGIAPGRPRQLETRHGPQSFMWVSVQARSGTIKRFVTELGLSEGDPIFLDFTPDTFDVRAADPGRGSPASQILARLGRRPRGRVSRSLLLDSLRESLWLPDDADPGTIVAALRQRKENDLAELVDSALL</sequence>
<keyword evidence="3" id="KW-1185">Reference proteome</keyword>
<protein>
    <recommendedName>
        <fullName evidence="1">RNA polymerase sigma-70 region 4 domain-containing protein</fullName>
    </recommendedName>
</protein>
<organism evidence="2 3">
    <name type="scientific">Gordonia hankookensis</name>
    <dbReference type="NCBI Taxonomy" id="589403"/>
    <lineage>
        <taxon>Bacteria</taxon>
        <taxon>Bacillati</taxon>
        <taxon>Actinomycetota</taxon>
        <taxon>Actinomycetes</taxon>
        <taxon>Mycobacteriales</taxon>
        <taxon>Gordoniaceae</taxon>
        <taxon>Gordonia</taxon>
    </lineage>
</organism>
<accession>A0ABR7WE93</accession>
<proteinExistence type="predicted"/>
<feature type="domain" description="RNA polymerase sigma-70 region 4" evidence="1">
    <location>
        <begin position="190"/>
        <end position="236"/>
    </location>
</feature>
<dbReference type="Pfam" id="PF04545">
    <property type="entry name" value="Sigma70_r4"/>
    <property type="match status" value="1"/>
</dbReference>
<name>A0ABR7WE93_9ACTN</name>
<dbReference type="SUPFAM" id="SSF88659">
    <property type="entry name" value="Sigma3 and sigma4 domains of RNA polymerase sigma factors"/>
    <property type="match status" value="1"/>
</dbReference>
<dbReference type="Proteomes" id="UP000602395">
    <property type="component" value="Unassembled WGS sequence"/>
</dbReference>
<dbReference type="InterPro" id="IPR013324">
    <property type="entry name" value="RNA_pol_sigma_r3/r4-like"/>
</dbReference>
<dbReference type="RefSeq" id="WP_190267716.1">
    <property type="nucleotide sequence ID" value="NZ_BAABAD010000005.1"/>
</dbReference>
<evidence type="ECO:0000313" key="2">
    <source>
        <dbReference type="EMBL" id="MBD1321101.1"/>
    </source>
</evidence>
<reference evidence="2 3" key="1">
    <citation type="submission" date="2020-09" db="EMBL/GenBank/DDBJ databases">
        <title>Novel species in genus Gordonia.</title>
        <authorList>
            <person name="Zhang G."/>
        </authorList>
    </citation>
    <scope>NUCLEOTIDE SEQUENCE [LARGE SCALE GENOMIC DNA]</scope>
    <source>
        <strain evidence="2 3">ON-33</strain>
    </source>
</reference>
<comment type="caution">
    <text evidence="2">The sequence shown here is derived from an EMBL/GenBank/DDBJ whole genome shotgun (WGS) entry which is preliminary data.</text>
</comment>
<dbReference type="InterPro" id="IPR036388">
    <property type="entry name" value="WH-like_DNA-bd_sf"/>
</dbReference>
<evidence type="ECO:0000259" key="1">
    <source>
        <dbReference type="Pfam" id="PF04545"/>
    </source>
</evidence>
<dbReference type="EMBL" id="JACWMS010000003">
    <property type="protein sequence ID" value="MBD1321101.1"/>
    <property type="molecule type" value="Genomic_DNA"/>
</dbReference>